<proteinExistence type="inferred from homology"/>
<reference evidence="5 6" key="1">
    <citation type="submission" date="2021-10" db="EMBL/GenBank/DDBJ databases">
        <title>Collection of gut derived symbiotic bacterial strains cultured from healthy donors.</title>
        <authorList>
            <person name="Lin H."/>
            <person name="Littmann E."/>
            <person name="Kohout C."/>
            <person name="Pamer E.G."/>
        </authorList>
    </citation>
    <scope>NUCLEOTIDE SEQUENCE [LARGE SCALE GENOMIC DNA]</scope>
    <source>
        <strain evidence="5 6">DFI.1.165</strain>
    </source>
</reference>
<dbReference type="InterPro" id="IPR027478">
    <property type="entry name" value="LdcA_N"/>
</dbReference>
<dbReference type="Pfam" id="PF17676">
    <property type="entry name" value="Peptidase_S66C"/>
    <property type="match status" value="1"/>
</dbReference>
<evidence type="ECO:0000256" key="1">
    <source>
        <dbReference type="ARBA" id="ARBA00010233"/>
    </source>
</evidence>
<evidence type="ECO:0000256" key="2">
    <source>
        <dbReference type="ARBA" id="ARBA00022801"/>
    </source>
</evidence>
<comment type="caution">
    <text evidence="5">The sequence shown here is derived from an EMBL/GenBank/DDBJ whole genome shotgun (WGS) entry which is preliminary data.</text>
</comment>
<accession>A0ABS8DCB2</accession>
<feature type="domain" description="LD-carboxypeptidase N-terminal" evidence="3">
    <location>
        <begin position="154"/>
        <end position="275"/>
    </location>
</feature>
<dbReference type="RefSeq" id="WP_227183222.1">
    <property type="nucleotide sequence ID" value="NZ_JAJCIQ010000001.1"/>
</dbReference>
<sequence length="496" mass="56894">MKKRELQMAGCLVADTVSQAAGLYDVRDMTGTKEEITQRLQDMVKRNGTENTYFDFYYGTLSGEEQQKIHSFLNAEEVSFLQKLCLPQNREEVYFSYDRMLFSIALKLSLNGCLFSTFYFSATKETVWSNYDCRFLVFSSKMIKPQRLRRGDRVAIVSLSWGGLGDLETIHKFHIAKERLEKDFGLHVTVMPHALKGTDFVAEHPELRAKDLMDAFEDKTISAIFCAIGGDDSIRLLPYINYDIIKNNPKIFMGYSDSTINHFMMYKAGLVSFYGPSIMCEFGEYVKMFDYTKKAVEDVLFHDTAGYRIQSSEEWSSDYIYWKEENQHIQPTLLREEHGYEVLQGNGCVRGHLLGGCIDVFMMANGTEIWPGLEKWENAILFFETSEDKPSPEFIIYSLRNLAAQGILKLLKGIVVGKPQGEVHYESYKEAILQVVAKEEHLVRLPIFYNVNFGHAKPIGILPYGIEAELNCVEKSITLLESATVSFIDKERQKYD</sequence>
<keyword evidence="6" id="KW-1185">Reference proteome</keyword>
<comment type="similarity">
    <text evidence="1">Belongs to the peptidase S66 family.</text>
</comment>
<dbReference type="PANTHER" id="PTHR30237">
    <property type="entry name" value="MURAMOYLTETRAPEPTIDE CARBOXYPEPTIDASE"/>
    <property type="match status" value="1"/>
</dbReference>
<name>A0ABS8DCB2_9FIRM</name>
<dbReference type="InterPro" id="IPR029062">
    <property type="entry name" value="Class_I_gatase-like"/>
</dbReference>
<dbReference type="InterPro" id="IPR040449">
    <property type="entry name" value="Peptidase_S66_N"/>
</dbReference>
<dbReference type="SUPFAM" id="SSF52317">
    <property type="entry name" value="Class I glutamine amidotransferase-like"/>
    <property type="match status" value="1"/>
</dbReference>
<dbReference type="InterPro" id="IPR003507">
    <property type="entry name" value="S66_fam"/>
</dbReference>
<dbReference type="PANTHER" id="PTHR30237:SF4">
    <property type="entry name" value="LD-CARBOXYPEPTIDASE C-TERMINAL DOMAIN-CONTAINING PROTEIN"/>
    <property type="match status" value="1"/>
</dbReference>
<feature type="domain" description="LD-carboxypeptidase C-terminal" evidence="4">
    <location>
        <begin position="350"/>
        <end position="470"/>
    </location>
</feature>
<dbReference type="SUPFAM" id="SSF141986">
    <property type="entry name" value="LD-carboxypeptidase A C-terminal domain-like"/>
    <property type="match status" value="1"/>
</dbReference>
<organism evidence="5 6">
    <name type="scientific">Bariatricus massiliensis</name>
    <dbReference type="NCBI Taxonomy" id="1745713"/>
    <lineage>
        <taxon>Bacteria</taxon>
        <taxon>Bacillati</taxon>
        <taxon>Bacillota</taxon>
        <taxon>Clostridia</taxon>
        <taxon>Lachnospirales</taxon>
        <taxon>Lachnospiraceae</taxon>
        <taxon>Bariatricus</taxon>
    </lineage>
</organism>
<evidence type="ECO:0000259" key="3">
    <source>
        <dbReference type="Pfam" id="PF02016"/>
    </source>
</evidence>
<dbReference type="InterPro" id="IPR040921">
    <property type="entry name" value="Peptidase_S66C"/>
</dbReference>
<evidence type="ECO:0000313" key="5">
    <source>
        <dbReference type="EMBL" id="MCB7386051.1"/>
    </source>
</evidence>
<dbReference type="Pfam" id="PF02016">
    <property type="entry name" value="Peptidase_S66"/>
    <property type="match status" value="1"/>
</dbReference>
<dbReference type="Proteomes" id="UP001299546">
    <property type="component" value="Unassembled WGS sequence"/>
</dbReference>
<dbReference type="Gene3D" id="3.40.50.10740">
    <property type="entry name" value="Class I glutamine amidotransferase-like"/>
    <property type="match status" value="1"/>
</dbReference>
<dbReference type="Gene3D" id="3.50.30.60">
    <property type="entry name" value="LD-carboxypeptidase A C-terminal domain-like"/>
    <property type="match status" value="1"/>
</dbReference>
<dbReference type="CDD" id="cd07062">
    <property type="entry name" value="Peptidase_S66_mccF_like"/>
    <property type="match status" value="1"/>
</dbReference>
<evidence type="ECO:0000313" key="6">
    <source>
        <dbReference type="Proteomes" id="UP001299546"/>
    </source>
</evidence>
<gene>
    <name evidence="5" type="ORF">LIZ65_02020</name>
</gene>
<keyword evidence="2" id="KW-0378">Hydrolase</keyword>
<evidence type="ECO:0000259" key="4">
    <source>
        <dbReference type="Pfam" id="PF17676"/>
    </source>
</evidence>
<dbReference type="InterPro" id="IPR027461">
    <property type="entry name" value="Carboxypeptidase_A_C_sf"/>
</dbReference>
<protein>
    <submittedName>
        <fullName evidence="5">LD-carboxypeptidase</fullName>
    </submittedName>
</protein>
<dbReference type="EMBL" id="JAJCIS010000001">
    <property type="protein sequence ID" value="MCB7386051.1"/>
    <property type="molecule type" value="Genomic_DNA"/>
</dbReference>